<evidence type="ECO:0000313" key="1">
    <source>
        <dbReference type="EMBL" id="KAG6970479.1"/>
    </source>
</evidence>
<sequence length="184" mass="20385">MLWVILCKLRESDMARGSKSSKYTGISLTTRAVKLLTMFAANKVVLAIGLALSAIYQSTATTSRNLTSTNPAACMFTYSAMHSTAYLLIDSDTLRHTRGSHQRRFKVDRYDVFTHVQTFNSQFYGVIFANMLSRTASMTDESCSKTRLPPLPAPASSLDVTCQCRSNALKQITTYRCTSPGIKL</sequence>
<name>A0A8T1UUY4_9STRA</name>
<dbReference type="OrthoDB" id="10404704at2759"/>
<dbReference type="EMBL" id="JAENGZ010000073">
    <property type="protein sequence ID" value="KAG6970479.1"/>
    <property type="molecule type" value="Genomic_DNA"/>
</dbReference>
<dbReference type="Proteomes" id="UP000688947">
    <property type="component" value="Unassembled WGS sequence"/>
</dbReference>
<accession>A0A8T1UUY4</accession>
<evidence type="ECO:0000313" key="2">
    <source>
        <dbReference type="Proteomes" id="UP000688947"/>
    </source>
</evidence>
<comment type="caution">
    <text evidence="1">The sequence shown here is derived from an EMBL/GenBank/DDBJ whole genome shotgun (WGS) entry which is preliminary data.</text>
</comment>
<protein>
    <submittedName>
        <fullName evidence="1">Uncharacterized protein</fullName>
    </submittedName>
</protein>
<gene>
    <name evidence="1" type="ORF">JG687_00002612</name>
</gene>
<reference evidence="1" key="1">
    <citation type="submission" date="2021-01" db="EMBL/GenBank/DDBJ databases">
        <title>Phytophthora aleatoria, a newly-described species from Pinus radiata is distinct from Phytophthora cactorum isolates based on comparative genomics.</title>
        <authorList>
            <person name="Mcdougal R."/>
            <person name="Panda P."/>
            <person name="Williams N."/>
            <person name="Studholme D.J."/>
        </authorList>
    </citation>
    <scope>NUCLEOTIDE SEQUENCE</scope>
    <source>
        <strain evidence="1">NZFS 3830</strain>
    </source>
</reference>
<proteinExistence type="predicted"/>
<dbReference type="AlphaFoldDB" id="A0A8T1UUY4"/>
<organism evidence="1 2">
    <name type="scientific">Phytophthora cactorum</name>
    <dbReference type="NCBI Taxonomy" id="29920"/>
    <lineage>
        <taxon>Eukaryota</taxon>
        <taxon>Sar</taxon>
        <taxon>Stramenopiles</taxon>
        <taxon>Oomycota</taxon>
        <taxon>Peronosporomycetes</taxon>
        <taxon>Peronosporales</taxon>
        <taxon>Peronosporaceae</taxon>
        <taxon>Phytophthora</taxon>
    </lineage>
</organism>